<keyword evidence="1" id="KW-0677">Repeat</keyword>
<reference evidence="3" key="2">
    <citation type="submission" date="2021-02" db="EMBL/GenBank/DDBJ databases">
        <authorList>
            <person name="Kimball J.A."/>
            <person name="Haas M.W."/>
            <person name="Macchietto M."/>
            <person name="Kono T."/>
            <person name="Duquette J."/>
            <person name="Shao M."/>
        </authorList>
    </citation>
    <scope>NUCLEOTIDE SEQUENCE</scope>
    <source>
        <tissue evidence="3">Fresh leaf tissue</tissue>
    </source>
</reference>
<name>A0A8J5WLJ2_ZIZPA</name>
<evidence type="ECO:0000313" key="3">
    <source>
        <dbReference type="EMBL" id="KAG8090632.1"/>
    </source>
</evidence>
<dbReference type="EMBL" id="JAAALK010000081">
    <property type="protein sequence ID" value="KAG8090632.1"/>
    <property type="molecule type" value="Genomic_DNA"/>
</dbReference>
<evidence type="ECO:0000256" key="1">
    <source>
        <dbReference type="ARBA" id="ARBA00022737"/>
    </source>
</evidence>
<organism evidence="3 4">
    <name type="scientific">Zizania palustris</name>
    <name type="common">Northern wild rice</name>
    <dbReference type="NCBI Taxonomy" id="103762"/>
    <lineage>
        <taxon>Eukaryota</taxon>
        <taxon>Viridiplantae</taxon>
        <taxon>Streptophyta</taxon>
        <taxon>Embryophyta</taxon>
        <taxon>Tracheophyta</taxon>
        <taxon>Spermatophyta</taxon>
        <taxon>Magnoliopsida</taxon>
        <taxon>Liliopsida</taxon>
        <taxon>Poales</taxon>
        <taxon>Poaceae</taxon>
        <taxon>BOP clade</taxon>
        <taxon>Oryzoideae</taxon>
        <taxon>Oryzeae</taxon>
        <taxon>Zizaniinae</taxon>
        <taxon>Zizania</taxon>
    </lineage>
</organism>
<reference evidence="3" key="1">
    <citation type="journal article" date="2021" name="bioRxiv">
        <title>Whole Genome Assembly and Annotation of Northern Wild Rice, Zizania palustris L., Supports a Whole Genome Duplication in the Zizania Genus.</title>
        <authorList>
            <person name="Haas M."/>
            <person name="Kono T."/>
            <person name="Macchietto M."/>
            <person name="Millas R."/>
            <person name="McGilp L."/>
            <person name="Shao M."/>
            <person name="Duquette J."/>
            <person name="Hirsch C.N."/>
            <person name="Kimball J."/>
        </authorList>
    </citation>
    <scope>NUCLEOTIDE SEQUENCE</scope>
    <source>
        <tissue evidence="3">Fresh leaf tissue</tissue>
    </source>
</reference>
<sequence>MDELQVRPPRLHLSILELGRLQRVEAQDLDMLARLPELRVLHLEIRNEIFPWTVDGGGLFPKLRTCWMINVPLKFLPGAMPMLRKLHFTVRPSIDGAASDVGLENLPLLNDVLVTLDWEGAMSRQVEEARATLRRQMDAHPNRPAIRLFVC</sequence>
<evidence type="ECO:0000313" key="4">
    <source>
        <dbReference type="Proteomes" id="UP000729402"/>
    </source>
</evidence>
<feature type="domain" description="Disease resistance R13L4/SHOC-2-like LRR" evidence="2">
    <location>
        <begin position="11"/>
        <end position="146"/>
    </location>
</feature>
<dbReference type="Proteomes" id="UP000729402">
    <property type="component" value="Unassembled WGS sequence"/>
</dbReference>
<dbReference type="InterPro" id="IPR055414">
    <property type="entry name" value="LRR_R13L4/SHOC2-like"/>
</dbReference>
<dbReference type="Pfam" id="PF23598">
    <property type="entry name" value="LRR_14"/>
    <property type="match status" value="1"/>
</dbReference>
<dbReference type="AlphaFoldDB" id="A0A8J5WLJ2"/>
<protein>
    <recommendedName>
        <fullName evidence="2">Disease resistance R13L4/SHOC-2-like LRR domain-containing protein</fullName>
    </recommendedName>
</protein>
<gene>
    <name evidence="3" type="ORF">GUJ93_ZPchr0011g28465</name>
</gene>
<evidence type="ECO:0000259" key="2">
    <source>
        <dbReference type="Pfam" id="PF23598"/>
    </source>
</evidence>
<comment type="caution">
    <text evidence="3">The sequence shown here is derived from an EMBL/GenBank/DDBJ whole genome shotgun (WGS) entry which is preliminary data.</text>
</comment>
<accession>A0A8J5WLJ2</accession>
<keyword evidence="4" id="KW-1185">Reference proteome</keyword>
<dbReference type="OrthoDB" id="693948at2759"/>
<proteinExistence type="predicted"/>